<dbReference type="AlphaFoldDB" id="A0A1I3LLF8"/>
<evidence type="ECO:0000313" key="1">
    <source>
        <dbReference type="EMBL" id="SFI85578.1"/>
    </source>
</evidence>
<protein>
    <submittedName>
        <fullName evidence="1">Uncharacterized protein</fullName>
    </submittedName>
</protein>
<dbReference type="Proteomes" id="UP000182737">
    <property type="component" value="Unassembled WGS sequence"/>
</dbReference>
<reference evidence="2" key="1">
    <citation type="submission" date="2016-10" db="EMBL/GenBank/DDBJ databases">
        <authorList>
            <person name="Varghese N."/>
            <person name="Submissions S."/>
        </authorList>
    </citation>
    <scope>NUCLEOTIDE SEQUENCE [LARGE SCALE GENOMIC DNA]</scope>
    <source>
        <strain evidence="2">XBD1002</strain>
    </source>
</reference>
<dbReference type="OrthoDB" id="2004778at2"/>
<accession>A0A1I3LLF8</accession>
<sequence>MMMAPEQYVEQFENASYQEILKVKNELVSEISKFEHDYDMEDPDCEVKPGPDVHYQWNLEALGLIAPMLSKAFNREYEWGV</sequence>
<keyword evidence="2" id="KW-1185">Reference proteome</keyword>
<evidence type="ECO:0000313" key="2">
    <source>
        <dbReference type="Proteomes" id="UP000182737"/>
    </source>
</evidence>
<organism evidence="1 2">
    <name type="scientific">Treponema bryantii</name>
    <dbReference type="NCBI Taxonomy" id="163"/>
    <lineage>
        <taxon>Bacteria</taxon>
        <taxon>Pseudomonadati</taxon>
        <taxon>Spirochaetota</taxon>
        <taxon>Spirochaetia</taxon>
        <taxon>Spirochaetales</taxon>
        <taxon>Treponemataceae</taxon>
        <taxon>Treponema</taxon>
    </lineage>
</organism>
<gene>
    <name evidence="1" type="ORF">SAMN04487775_10761</name>
</gene>
<dbReference type="RefSeq" id="WP_074932257.1">
    <property type="nucleotide sequence ID" value="NZ_FORI01000007.1"/>
</dbReference>
<proteinExistence type="predicted"/>
<dbReference type="EMBL" id="FORI01000007">
    <property type="protein sequence ID" value="SFI85578.1"/>
    <property type="molecule type" value="Genomic_DNA"/>
</dbReference>
<name>A0A1I3LLF8_9SPIR</name>